<dbReference type="AlphaFoldDB" id="A0A382YQ13"/>
<feature type="domain" description="Helix-turn-helix" evidence="1">
    <location>
        <begin position="1"/>
        <end position="47"/>
    </location>
</feature>
<dbReference type="SUPFAM" id="SSF46955">
    <property type="entry name" value="Putative DNA-binding domain"/>
    <property type="match status" value="1"/>
</dbReference>
<gene>
    <name evidence="2" type="ORF">METZ01_LOCUS437809</name>
</gene>
<dbReference type="InterPro" id="IPR009061">
    <property type="entry name" value="DNA-bd_dom_put_sf"/>
</dbReference>
<sequence length="58" mass="6457">MSTDEVAHRLGVATKTVYRLIDRGELRAFRIGRVIRLKSGDVEAYEASCEIRPGSLGH</sequence>
<name>A0A382YQ13_9ZZZZ</name>
<proteinExistence type="predicted"/>
<dbReference type="NCBIfam" id="TIGR01764">
    <property type="entry name" value="excise"/>
    <property type="match status" value="1"/>
</dbReference>
<dbReference type="EMBL" id="UINC01177358">
    <property type="protein sequence ID" value="SVD84955.1"/>
    <property type="molecule type" value="Genomic_DNA"/>
</dbReference>
<dbReference type="GO" id="GO:0003677">
    <property type="term" value="F:DNA binding"/>
    <property type="evidence" value="ECO:0007669"/>
    <property type="project" value="InterPro"/>
</dbReference>
<feature type="non-terminal residue" evidence="2">
    <location>
        <position position="58"/>
    </location>
</feature>
<reference evidence="2" key="1">
    <citation type="submission" date="2018-05" db="EMBL/GenBank/DDBJ databases">
        <authorList>
            <person name="Lanie J.A."/>
            <person name="Ng W.-L."/>
            <person name="Kazmierczak K.M."/>
            <person name="Andrzejewski T.M."/>
            <person name="Davidsen T.M."/>
            <person name="Wayne K.J."/>
            <person name="Tettelin H."/>
            <person name="Glass J.I."/>
            <person name="Rusch D."/>
            <person name="Podicherti R."/>
            <person name="Tsui H.-C.T."/>
            <person name="Winkler M.E."/>
        </authorList>
    </citation>
    <scope>NUCLEOTIDE SEQUENCE</scope>
</reference>
<accession>A0A382YQ13</accession>
<organism evidence="2">
    <name type="scientific">marine metagenome</name>
    <dbReference type="NCBI Taxonomy" id="408172"/>
    <lineage>
        <taxon>unclassified sequences</taxon>
        <taxon>metagenomes</taxon>
        <taxon>ecological metagenomes</taxon>
    </lineage>
</organism>
<dbReference type="InterPro" id="IPR010093">
    <property type="entry name" value="SinI_DNA-bd"/>
</dbReference>
<dbReference type="Pfam" id="PF12728">
    <property type="entry name" value="HTH_17"/>
    <property type="match status" value="1"/>
</dbReference>
<evidence type="ECO:0000313" key="2">
    <source>
        <dbReference type="EMBL" id="SVD84955.1"/>
    </source>
</evidence>
<dbReference type="InterPro" id="IPR041657">
    <property type="entry name" value="HTH_17"/>
</dbReference>
<evidence type="ECO:0000259" key="1">
    <source>
        <dbReference type="Pfam" id="PF12728"/>
    </source>
</evidence>
<protein>
    <recommendedName>
        <fullName evidence="1">Helix-turn-helix domain-containing protein</fullName>
    </recommendedName>
</protein>